<dbReference type="InterPro" id="IPR036097">
    <property type="entry name" value="HisK_dim/P_sf"/>
</dbReference>
<dbReference type="PROSITE" id="PS50110">
    <property type="entry name" value="RESPONSE_REGULATORY"/>
    <property type="match status" value="1"/>
</dbReference>
<evidence type="ECO:0000259" key="8">
    <source>
        <dbReference type="PROSITE" id="PS50112"/>
    </source>
</evidence>
<dbReference type="SMART" id="SM00091">
    <property type="entry name" value="PAS"/>
    <property type="match status" value="2"/>
</dbReference>
<dbReference type="SUPFAM" id="SSF47384">
    <property type="entry name" value="Homodimeric domain of signal transducing histidine kinase"/>
    <property type="match status" value="1"/>
</dbReference>
<dbReference type="RefSeq" id="WP_073372870.1">
    <property type="nucleotide sequence ID" value="NZ_FQXS01000001.1"/>
</dbReference>
<evidence type="ECO:0000256" key="5">
    <source>
        <dbReference type="SAM" id="Coils"/>
    </source>
</evidence>
<dbReference type="InterPro" id="IPR003661">
    <property type="entry name" value="HisK_dim/P_dom"/>
</dbReference>
<dbReference type="InterPro" id="IPR001789">
    <property type="entry name" value="Sig_transdc_resp-reg_receiver"/>
</dbReference>
<evidence type="ECO:0000256" key="3">
    <source>
        <dbReference type="ARBA" id="ARBA00022553"/>
    </source>
</evidence>
<dbReference type="Gene3D" id="1.10.287.130">
    <property type="match status" value="1"/>
</dbReference>
<dbReference type="PANTHER" id="PTHR43065">
    <property type="entry name" value="SENSOR HISTIDINE KINASE"/>
    <property type="match status" value="1"/>
</dbReference>
<keyword evidence="3 4" id="KW-0597">Phosphoprotein</keyword>
<dbReference type="SMART" id="SM00448">
    <property type="entry name" value="REC"/>
    <property type="match status" value="1"/>
</dbReference>
<feature type="domain" description="Response regulatory" evidence="7">
    <location>
        <begin position="563"/>
        <end position="679"/>
    </location>
</feature>
<dbReference type="EMBL" id="FQXS01000001">
    <property type="protein sequence ID" value="SHH31903.1"/>
    <property type="molecule type" value="Genomic_DNA"/>
</dbReference>
<dbReference type="NCBIfam" id="TIGR00229">
    <property type="entry name" value="sensory_box"/>
    <property type="match status" value="2"/>
</dbReference>
<accession>A0A1M5S1I8</accession>
<evidence type="ECO:0000313" key="11">
    <source>
        <dbReference type="Proteomes" id="UP000184139"/>
    </source>
</evidence>
<dbReference type="EC" id="2.7.13.3" evidence="2"/>
<dbReference type="InterPro" id="IPR000700">
    <property type="entry name" value="PAS-assoc_C"/>
</dbReference>
<dbReference type="InterPro" id="IPR003594">
    <property type="entry name" value="HATPase_dom"/>
</dbReference>
<reference evidence="10 11" key="1">
    <citation type="submission" date="2016-11" db="EMBL/GenBank/DDBJ databases">
        <authorList>
            <person name="Jaros S."/>
            <person name="Januszkiewicz K."/>
            <person name="Wedrychowicz H."/>
        </authorList>
    </citation>
    <scope>NUCLEOTIDE SEQUENCE [LARGE SCALE GENOMIC DNA]</scope>
    <source>
        <strain evidence="10 11">DSM 9705</strain>
    </source>
</reference>
<protein>
    <recommendedName>
        <fullName evidence="2">histidine kinase</fullName>
        <ecNumber evidence="2">2.7.13.3</ecNumber>
    </recommendedName>
</protein>
<evidence type="ECO:0000256" key="1">
    <source>
        <dbReference type="ARBA" id="ARBA00000085"/>
    </source>
</evidence>
<dbReference type="InterPro" id="IPR036890">
    <property type="entry name" value="HATPase_C_sf"/>
</dbReference>
<dbReference type="PROSITE" id="PS50109">
    <property type="entry name" value="HIS_KIN"/>
    <property type="match status" value="1"/>
</dbReference>
<evidence type="ECO:0000313" key="10">
    <source>
        <dbReference type="EMBL" id="SHH31903.1"/>
    </source>
</evidence>
<dbReference type="Pfam" id="PF08448">
    <property type="entry name" value="PAS_4"/>
    <property type="match status" value="1"/>
</dbReference>
<dbReference type="GO" id="GO:0000155">
    <property type="term" value="F:phosphorelay sensor kinase activity"/>
    <property type="evidence" value="ECO:0007669"/>
    <property type="project" value="InterPro"/>
</dbReference>
<dbReference type="PANTHER" id="PTHR43065:SF42">
    <property type="entry name" value="TWO-COMPONENT SENSOR PPRA"/>
    <property type="match status" value="1"/>
</dbReference>
<feature type="modified residue" description="4-aspartylphosphate" evidence="4">
    <location>
        <position position="614"/>
    </location>
</feature>
<gene>
    <name evidence="10" type="ORF">SAMN02745124_00096</name>
</gene>
<sequence>MTESAHIAALEAQVAKLLKKNAILEAELLSYRRFCQDDRKHLSPGPGQRTIGSLLLSIIDNTSIIIYVKDADGRYLLANKCFSDLVNKREHDIIGLTPAELFPDEVARQHLQHDAQVVASGRPGTFREQAVFADTTREFLSDKFPLFDENGSLIAIGGVSTDITDHVAAQRRLRQSEKKFRLAFHTSPDSINLNRVSDGLYLDVNQGFCRLMGYRRDEVIGRTSLALNVWHRTEDRQRLVDGLRVKGFVDNLEADFVDKSGNIRRGLMSARLIRIDGDDVILSIARDITDIRRTEREKEHIEEQYRLAQKVEAIGRLAGGVAHDLNNLLSPVIGYSELLLQRSTPADPNYRPVEQILQAGTRAKDLVHQLLAFSRKQTLEYKPVNLNNTVQEIGRLLRSSIPEDIQLIFSLAPDLQTIMADVGQIEQVIMNLALNARDAMPHGGRLLFETAMSELDEDYAAAHPGVESGRYVLLCVSDNGSGMDESIQEHIFEPFFSTKKGKGTGLGLSTVYGIVKQHGGSVLVYSEPGEGTTFKVFLPVPVEPPVITPETKEPAIRQHGSGTILLVEDDLGVRTLATAILESNGYTVLVAANGEQALQTARDSAAPIDLLLTDVVMPGINGRQLYDQLLATIPSLRVIYMSGYTDNVIAHKGIITPGLAFIQKPFSVKTLTGKVQQVLGD</sequence>
<dbReference type="InterPro" id="IPR000014">
    <property type="entry name" value="PAS"/>
</dbReference>
<dbReference type="Proteomes" id="UP000184139">
    <property type="component" value="Unassembled WGS sequence"/>
</dbReference>
<dbReference type="InterPro" id="IPR013656">
    <property type="entry name" value="PAS_4"/>
</dbReference>
<feature type="domain" description="PAS" evidence="8">
    <location>
        <begin position="176"/>
        <end position="225"/>
    </location>
</feature>
<evidence type="ECO:0000259" key="9">
    <source>
        <dbReference type="PROSITE" id="PS50113"/>
    </source>
</evidence>
<organism evidence="10 11">
    <name type="scientific">Desulfofustis glycolicus DSM 9705</name>
    <dbReference type="NCBI Taxonomy" id="1121409"/>
    <lineage>
        <taxon>Bacteria</taxon>
        <taxon>Pseudomonadati</taxon>
        <taxon>Thermodesulfobacteriota</taxon>
        <taxon>Desulfobulbia</taxon>
        <taxon>Desulfobulbales</taxon>
        <taxon>Desulfocapsaceae</taxon>
        <taxon>Desulfofustis</taxon>
    </lineage>
</organism>
<dbReference type="SUPFAM" id="SSF55874">
    <property type="entry name" value="ATPase domain of HSP90 chaperone/DNA topoisomerase II/histidine kinase"/>
    <property type="match status" value="1"/>
</dbReference>
<dbReference type="SUPFAM" id="SSF52172">
    <property type="entry name" value="CheY-like"/>
    <property type="match status" value="1"/>
</dbReference>
<dbReference type="Pfam" id="PF02518">
    <property type="entry name" value="HATPase_c"/>
    <property type="match status" value="1"/>
</dbReference>
<dbReference type="Pfam" id="PF13426">
    <property type="entry name" value="PAS_9"/>
    <property type="match status" value="1"/>
</dbReference>
<evidence type="ECO:0000259" key="7">
    <source>
        <dbReference type="PROSITE" id="PS50110"/>
    </source>
</evidence>
<comment type="catalytic activity">
    <reaction evidence="1">
        <text>ATP + protein L-histidine = ADP + protein N-phospho-L-histidine.</text>
        <dbReference type="EC" id="2.7.13.3"/>
    </reaction>
</comment>
<dbReference type="STRING" id="1121409.SAMN02745124_00096"/>
<feature type="coiled-coil region" evidence="5">
    <location>
        <begin position="284"/>
        <end position="311"/>
    </location>
</feature>
<dbReference type="Pfam" id="PF00072">
    <property type="entry name" value="Response_reg"/>
    <property type="match status" value="1"/>
</dbReference>
<dbReference type="Gene3D" id="3.30.450.20">
    <property type="entry name" value="PAS domain"/>
    <property type="match status" value="2"/>
</dbReference>
<proteinExistence type="predicted"/>
<evidence type="ECO:0000256" key="4">
    <source>
        <dbReference type="PROSITE-ProRule" id="PRU00169"/>
    </source>
</evidence>
<dbReference type="CDD" id="cd00130">
    <property type="entry name" value="PAS"/>
    <property type="match status" value="1"/>
</dbReference>
<dbReference type="InterPro" id="IPR004358">
    <property type="entry name" value="Sig_transdc_His_kin-like_C"/>
</dbReference>
<dbReference type="InterPro" id="IPR005467">
    <property type="entry name" value="His_kinase_dom"/>
</dbReference>
<dbReference type="PROSITE" id="PS50112">
    <property type="entry name" value="PAS"/>
    <property type="match status" value="1"/>
</dbReference>
<dbReference type="Gene3D" id="3.30.565.10">
    <property type="entry name" value="Histidine kinase-like ATPase, C-terminal domain"/>
    <property type="match status" value="1"/>
</dbReference>
<dbReference type="SUPFAM" id="SSF55785">
    <property type="entry name" value="PYP-like sensor domain (PAS domain)"/>
    <property type="match status" value="2"/>
</dbReference>
<dbReference type="InterPro" id="IPR035965">
    <property type="entry name" value="PAS-like_dom_sf"/>
</dbReference>
<dbReference type="SMART" id="SM00387">
    <property type="entry name" value="HATPase_c"/>
    <property type="match status" value="1"/>
</dbReference>
<name>A0A1M5S1I8_9BACT</name>
<dbReference type="AlphaFoldDB" id="A0A1M5S1I8"/>
<dbReference type="SMART" id="SM00388">
    <property type="entry name" value="HisKA"/>
    <property type="match status" value="1"/>
</dbReference>
<dbReference type="PROSITE" id="PS50113">
    <property type="entry name" value="PAC"/>
    <property type="match status" value="1"/>
</dbReference>
<feature type="domain" description="PAC" evidence="9">
    <location>
        <begin position="111"/>
        <end position="175"/>
    </location>
</feature>
<dbReference type="Pfam" id="PF00512">
    <property type="entry name" value="HisKA"/>
    <property type="match status" value="1"/>
</dbReference>
<feature type="domain" description="Histidine kinase" evidence="6">
    <location>
        <begin position="320"/>
        <end position="542"/>
    </location>
</feature>
<dbReference type="Gene3D" id="3.40.50.2300">
    <property type="match status" value="1"/>
</dbReference>
<keyword evidence="11" id="KW-1185">Reference proteome</keyword>
<keyword evidence="5" id="KW-0175">Coiled coil</keyword>
<evidence type="ECO:0000256" key="2">
    <source>
        <dbReference type="ARBA" id="ARBA00012438"/>
    </source>
</evidence>
<dbReference type="PRINTS" id="PR00344">
    <property type="entry name" value="BCTRLSENSOR"/>
</dbReference>
<dbReference type="InterPro" id="IPR011006">
    <property type="entry name" value="CheY-like_superfamily"/>
</dbReference>
<dbReference type="CDD" id="cd00082">
    <property type="entry name" value="HisKA"/>
    <property type="match status" value="1"/>
</dbReference>
<evidence type="ECO:0000259" key="6">
    <source>
        <dbReference type="PROSITE" id="PS50109"/>
    </source>
</evidence>
<dbReference type="OrthoDB" id="9806821at2"/>